<protein>
    <submittedName>
        <fullName evidence="11">Putative EF-hand domain-containing family member B</fullName>
    </submittedName>
</protein>
<name>A0A2G8L6H4_STIJA</name>
<proteinExistence type="predicted"/>
<feature type="domain" description="EF-hand" evidence="10">
    <location>
        <begin position="659"/>
        <end position="694"/>
    </location>
</feature>
<keyword evidence="12" id="KW-1185">Reference proteome</keyword>
<accession>A0A2G8L6H4</accession>
<dbReference type="Pfam" id="PF25325">
    <property type="entry name" value="EF-hand_EFHB_C"/>
    <property type="match status" value="1"/>
</dbReference>
<evidence type="ECO:0000256" key="9">
    <source>
        <dbReference type="SAM" id="MobiDB-lite"/>
    </source>
</evidence>
<dbReference type="STRING" id="307972.A0A2G8L6H4"/>
<keyword evidence="6" id="KW-0969">Cilium</keyword>
<dbReference type="PANTHER" id="PTHR12086">
    <property type="entry name" value="EF-HAND DOMAIN C-TERMINAL CONTAINING PROTEIN"/>
    <property type="match status" value="1"/>
</dbReference>
<dbReference type="InterPro" id="IPR040193">
    <property type="entry name" value="EFHC1/EFHC2/EFHB"/>
</dbReference>
<dbReference type="GO" id="GO:0005509">
    <property type="term" value="F:calcium ion binding"/>
    <property type="evidence" value="ECO:0007669"/>
    <property type="project" value="InterPro"/>
</dbReference>
<feature type="domain" description="EF-hand" evidence="10">
    <location>
        <begin position="365"/>
        <end position="400"/>
    </location>
</feature>
<evidence type="ECO:0000259" key="10">
    <source>
        <dbReference type="PROSITE" id="PS50222"/>
    </source>
</evidence>
<dbReference type="PANTHER" id="PTHR12086:SF12">
    <property type="entry name" value="EF-HAND DOMAIN-CONTAINING FAMILY MEMBER B"/>
    <property type="match status" value="1"/>
</dbReference>
<sequence>MTEIMSNSKNTASSDGSSSPNIASNYGKYRDRNQDMVAAGKLITMPGETARDCLNVPRVQTPDVVKKFRNFTQSEPQERRVFYGRAADPDVASSILHGVTTTSSQNAGDLVNPEPKSLFKQKLEDKKEENLYASKKKAPLGSSHDQRIGLPEGMDPTTTTLGTKNVFDCTAGELVSPPKTYTDVMREDQEGKDLYKFTHHEFEVGESLDRNYDWTRYPKDMVYGIPTPHNNDGKHVAKSLTWLRNNDLSSCKQELAKKPSLAYQSHKLTEGYNECYSPDHSFGILIRPDEYGAGDLIHSRLPGEYLRGKDRQRGLLAAVRQQLKKANYHNFNNLQAAFKHYDKNGDGKIDVMELRECCLQFNLPVETELLEELIHYCDEKGEGAIDYTEFANFLNWKDKMVQNPGSADGANKSEVGTPRDLINRLMEPSGNIGLPHHASARWLEECRLKGAQCYPQVQNCNTPYIVGYTVLPSGCTVLPQVQNCITPYIIGCTVLPSGTKLYNTLHYRAQCYPQVQNCKTPYSIGAHCTVLPSGTKMVHSLPSGENCKTPYSIGAHCTVLPSGAQCYPQVQNCKTPNIIGCTVLPSDFRKYGTPTIRSDLPAPRIKRISDLTNYGDEADALGLINPSIYSNRGVYEKDFFQPRSQEQIQTIFKNVGTEMDNETFQKIWQLAAENGDGNVSVESFRNVLDDIQGQRLADMA</sequence>
<dbReference type="Proteomes" id="UP000230750">
    <property type="component" value="Unassembled WGS sequence"/>
</dbReference>
<dbReference type="InterPro" id="IPR057428">
    <property type="entry name" value="EFHB_EF-hand_C"/>
</dbReference>
<evidence type="ECO:0000256" key="8">
    <source>
        <dbReference type="ARBA" id="ARBA00023273"/>
    </source>
</evidence>
<dbReference type="InterPro" id="IPR011992">
    <property type="entry name" value="EF-hand-dom_pair"/>
</dbReference>
<dbReference type="Gene3D" id="1.10.238.10">
    <property type="entry name" value="EF-hand"/>
    <property type="match status" value="1"/>
</dbReference>
<dbReference type="PROSITE" id="PS50222">
    <property type="entry name" value="EF_HAND_2"/>
    <property type="match status" value="3"/>
</dbReference>
<dbReference type="InterPro" id="IPR002048">
    <property type="entry name" value="EF_hand_dom"/>
</dbReference>
<evidence type="ECO:0000256" key="6">
    <source>
        <dbReference type="ARBA" id="ARBA00023069"/>
    </source>
</evidence>
<dbReference type="OrthoDB" id="2096280at2759"/>
<feature type="region of interest" description="Disordered" evidence="9">
    <location>
        <begin position="132"/>
        <end position="156"/>
    </location>
</feature>
<evidence type="ECO:0000313" key="11">
    <source>
        <dbReference type="EMBL" id="PIK55730.1"/>
    </source>
</evidence>
<evidence type="ECO:0000256" key="7">
    <source>
        <dbReference type="ARBA" id="ARBA00023212"/>
    </source>
</evidence>
<reference evidence="11 12" key="1">
    <citation type="journal article" date="2017" name="PLoS Biol.">
        <title>The sea cucumber genome provides insights into morphological evolution and visceral regeneration.</title>
        <authorList>
            <person name="Zhang X."/>
            <person name="Sun L."/>
            <person name="Yuan J."/>
            <person name="Sun Y."/>
            <person name="Gao Y."/>
            <person name="Zhang L."/>
            <person name="Li S."/>
            <person name="Dai H."/>
            <person name="Hamel J.F."/>
            <person name="Liu C."/>
            <person name="Yu Y."/>
            <person name="Liu S."/>
            <person name="Lin W."/>
            <person name="Guo K."/>
            <person name="Jin S."/>
            <person name="Xu P."/>
            <person name="Storey K.B."/>
            <person name="Huan P."/>
            <person name="Zhang T."/>
            <person name="Zhou Y."/>
            <person name="Zhang J."/>
            <person name="Lin C."/>
            <person name="Li X."/>
            <person name="Xing L."/>
            <person name="Huo D."/>
            <person name="Sun M."/>
            <person name="Wang L."/>
            <person name="Mercier A."/>
            <person name="Li F."/>
            <person name="Yang H."/>
            <person name="Xiang J."/>
        </authorList>
    </citation>
    <scope>NUCLEOTIDE SEQUENCE [LARGE SCALE GENOMIC DNA]</scope>
    <source>
        <strain evidence="11">Shaxun</strain>
        <tissue evidence="11">Muscle</tissue>
    </source>
</reference>
<dbReference type="InterPro" id="IPR018247">
    <property type="entry name" value="EF_Hand_1_Ca_BS"/>
</dbReference>
<evidence type="ECO:0000313" key="12">
    <source>
        <dbReference type="Proteomes" id="UP000230750"/>
    </source>
</evidence>
<dbReference type="Pfam" id="PF13499">
    <property type="entry name" value="EF-hand_7"/>
    <property type="match status" value="1"/>
</dbReference>
<dbReference type="AlphaFoldDB" id="A0A2G8L6H4"/>
<dbReference type="SUPFAM" id="SSF47473">
    <property type="entry name" value="EF-hand"/>
    <property type="match status" value="1"/>
</dbReference>
<comment type="subcellular location">
    <subcellularLocation>
        <location evidence="1">Cytoplasm</location>
        <location evidence="1">Cytoskeleton</location>
        <location evidence="1">Flagellum axoneme</location>
    </subcellularLocation>
</comment>
<keyword evidence="3" id="KW-0677">Repeat</keyword>
<dbReference type="SMART" id="SM00054">
    <property type="entry name" value="EFh"/>
    <property type="match status" value="2"/>
</dbReference>
<comment type="caution">
    <text evidence="11">The sequence shown here is derived from an EMBL/GenBank/DDBJ whole genome shotgun (WGS) entry which is preliminary data.</text>
</comment>
<keyword evidence="2" id="KW-0963">Cytoplasm</keyword>
<evidence type="ECO:0000256" key="5">
    <source>
        <dbReference type="ARBA" id="ARBA00022846"/>
    </source>
</evidence>
<evidence type="ECO:0000256" key="2">
    <source>
        <dbReference type="ARBA" id="ARBA00022490"/>
    </source>
</evidence>
<keyword evidence="5" id="KW-0282">Flagellum</keyword>
<feature type="region of interest" description="Disordered" evidence="9">
    <location>
        <begin position="1"/>
        <end position="31"/>
    </location>
</feature>
<evidence type="ECO:0000256" key="1">
    <source>
        <dbReference type="ARBA" id="ARBA00004611"/>
    </source>
</evidence>
<dbReference type="PROSITE" id="PS00018">
    <property type="entry name" value="EF_HAND_1"/>
    <property type="match status" value="1"/>
</dbReference>
<gene>
    <name evidence="11" type="ORF">BSL78_07390</name>
</gene>
<evidence type="ECO:0000256" key="4">
    <source>
        <dbReference type="ARBA" id="ARBA00022837"/>
    </source>
</evidence>
<dbReference type="EMBL" id="MRZV01000203">
    <property type="protein sequence ID" value="PIK55730.1"/>
    <property type="molecule type" value="Genomic_DNA"/>
</dbReference>
<dbReference type="CDD" id="cd00051">
    <property type="entry name" value="EFh"/>
    <property type="match status" value="1"/>
</dbReference>
<keyword evidence="8" id="KW-0966">Cell projection</keyword>
<keyword evidence="4" id="KW-0106">Calcium</keyword>
<feature type="domain" description="EF-hand" evidence="10">
    <location>
        <begin position="329"/>
        <end position="364"/>
    </location>
</feature>
<feature type="compositionally biased region" description="Polar residues" evidence="9">
    <location>
        <begin position="1"/>
        <end position="24"/>
    </location>
</feature>
<evidence type="ECO:0000256" key="3">
    <source>
        <dbReference type="ARBA" id="ARBA00022737"/>
    </source>
</evidence>
<keyword evidence="7" id="KW-0206">Cytoskeleton</keyword>
<organism evidence="11 12">
    <name type="scientific">Stichopus japonicus</name>
    <name type="common">Sea cucumber</name>
    <dbReference type="NCBI Taxonomy" id="307972"/>
    <lineage>
        <taxon>Eukaryota</taxon>
        <taxon>Metazoa</taxon>
        <taxon>Echinodermata</taxon>
        <taxon>Eleutherozoa</taxon>
        <taxon>Echinozoa</taxon>
        <taxon>Holothuroidea</taxon>
        <taxon>Aspidochirotacea</taxon>
        <taxon>Aspidochirotida</taxon>
        <taxon>Stichopodidae</taxon>
        <taxon>Apostichopus</taxon>
    </lineage>
</organism>